<proteinExistence type="predicted"/>
<feature type="compositionally biased region" description="Polar residues" evidence="1">
    <location>
        <begin position="9"/>
        <end position="19"/>
    </location>
</feature>
<evidence type="ECO:0000256" key="1">
    <source>
        <dbReference type="SAM" id="MobiDB-lite"/>
    </source>
</evidence>
<organism evidence="2 3">
    <name type="scientific">Corchorus olitorius</name>
    <dbReference type="NCBI Taxonomy" id="93759"/>
    <lineage>
        <taxon>Eukaryota</taxon>
        <taxon>Viridiplantae</taxon>
        <taxon>Streptophyta</taxon>
        <taxon>Embryophyta</taxon>
        <taxon>Tracheophyta</taxon>
        <taxon>Spermatophyta</taxon>
        <taxon>Magnoliopsida</taxon>
        <taxon>eudicotyledons</taxon>
        <taxon>Gunneridae</taxon>
        <taxon>Pentapetalae</taxon>
        <taxon>rosids</taxon>
        <taxon>malvids</taxon>
        <taxon>Malvales</taxon>
        <taxon>Malvaceae</taxon>
        <taxon>Grewioideae</taxon>
        <taxon>Apeibeae</taxon>
        <taxon>Corchorus</taxon>
    </lineage>
</organism>
<feature type="region of interest" description="Disordered" evidence="1">
    <location>
        <begin position="1"/>
        <end position="23"/>
    </location>
</feature>
<evidence type="ECO:0000313" key="3">
    <source>
        <dbReference type="Proteomes" id="UP000187203"/>
    </source>
</evidence>
<dbReference type="EMBL" id="AWUE01013625">
    <property type="protein sequence ID" value="OMP06388.1"/>
    <property type="molecule type" value="Genomic_DNA"/>
</dbReference>
<comment type="caution">
    <text evidence="2">The sequence shown here is derived from an EMBL/GenBank/DDBJ whole genome shotgun (WGS) entry which is preliminary data.</text>
</comment>
<evidence type="ECO:0000313" key="2">
    <source>
        <dbReference type="EMBL" id="OMP06388.1"/>
    </source>
</evidence>
<protein>
    <submittedName>
        <fullName evidence="2">Uncharacterized protein</fullName>
    </submittedName>
</protein>
<dbReference type="AlphaFoldDB" id="A0A1R3KHA3"/>
<gene>
    <name evidence="2" type="ORF">COLO4_08165</name>
</gene>
<accession>A0A1R3KHA3</accession>
<keyword evidence="3" id="KW-1185">Reference proteome</keyword>
<reference evidence="3" key="1">
    <citation type="submission" date="2013-09" db="EMBL/GenBank/DDBJ databases">
        <title>Corchorus olitorius genome sequencing.</title>
        <authorList>
            <person name="Alam M."/>
            <person name="Haque M.S."/>
            <person name="Islam M.S."/>
            <person name="Emdad E.M."/>
            <person name="Islam M.M."/>
            <person name="Ahmed B."/>
            <person name="Halim A."/>
            <person name="Hossen Q.M.M."/>
            <person name="Hossain M.Z."/>
            <person name="Ahmed R."/>
            <person name="Khan M.M."/>
            <person name="Islam R."/>
            <person name="Rashid M.M."/>
            <person name="Khan S.A."/>
            <person name="Rahman M.S."/>
            <person name="Alam M."/>
            <person name="Yahiya A.S."/>
            <person name="Khan M.S."/>
            <person name="Azam M.S."/>
            <person name="Haque T."/>
            <person name="Lashkar M.Z.H."/>
            <person name="Akhand A.I."/>
            <person name="Morshed G."/>
            <person name="Roy S."/>
            <person name="Uddin K.S."/>
            <person name="Rabeya T."/>
            <person name="Hossain A.S."/>
            <person name="Chowdhury A."/>
            <person name="Snigdha A.R."/>
            <person name="Mortoza M.S."/>
            <person name="Matin S.A."/>
            <person name="Hoque S.M.E."/>
            <person name="Islam M.K."/>
            <person name="Roy D.K."/>
            <person name="Haider R."/>
            <person name="Moosa M.M."/>
            <person name="Elias S.M."/>
            <person name="Hasan A.M."/>
            <person name="Jahan S."/>
            <person name="Shafiuddin M."/>
            <person name="Mahmood N."/>
            <person name="Shommy N.S."/>
        </authorList>
    </citation>
    <scope>NUCLEOTIDE SEQUENCE [LARGE SCALE GENOMIC DNA]</scope>
    <source>
        <strain evidence="3">cv. O-4</strain>
    </source>
</reference>
<dbReference type="OrthoDB" id="1938423at2759"/>
<sequence>MKRRRNHDANPNESSSMPTSFPAAPLIVRSPETRFNSRSNQAAVPKTSEFAFFKKLKKHASERFDCQPIQREESQSKKLNSSKFGKVEEGTKMLVKTFVTPSEETNINKNCSEDFGFPLSIGKFSSKELGSVLSMENVMSMDSRLPLHVNHVTRHDCDPVLSPFGRAANNTEASLNKAFSAFESPCHIEDFLDHDSDSKRPRVIKIVLVPLHLSKPAESDQVGLFSGKRQKLRQLAHNSFPEIEELCSKGYNLTSMLLSRLLPWSNEKNSIRSAESELVERNSKSELFACSKSDIPSKKLHGMPTRNIMEIECMPDLENGTSSCFSDRLGFACSKSDIPSKKLHGMPTRNIMEIECMPYLENGTSSCFSDRLGETMLFNFGSPTKNYCSTLQKNLELPSCEYRRKNLTSCITGDSTFGFPFGRHHSYLPYSPFKEPDNSHDPHGSLPGREPRVLLLEWDPINMNETSLSSTCQNTNWTMIPAVQSSWDDQQCKSYWDESYGTLGVYSSPVRNHPQEFYTLMPPKGTFYDKHERGRSTTLEDEEMVPDLGYLPLSSINLPERVNYIGNCDYYEIACRGCETSDILPFPGNQLRFASKIVGEDNGTPSNGTHLSFAVDVEWKCLQSTRLRRKRYSSACNDLQFPENEPIYSNFLREDGFESSSGGSGYRSLIHSSEDVLNMHEWCRSVYFQIFHDKDKAYPLLLDNSSWGNCTEETYDGNI</sequence>
<name>A0A1R3KHA3_9ROSI</name>
<dbReference type="Proteomes" id="UP000187203">
    <property type="component" value="Unassembled WGS sequence"/>
</dbReference>